<gene>
    <name evidence="2" type="ORF">COLO4_06822</name>
</gene>
<dbReference type="Proteomes" id="UP000187203">
    <property type="component" value="Unassembled WGS sequence"/>
</dbReference>
<comment type="caution">
    <text evidence="2">The sequence shown here is derived from an EMBL/GenBank/DDBJ whole genome shotgun (WGS) entry which is preliminary data.</text>
</comment>
<dbReference type="AlphaFoldDB" id="A0A1R3KLS9"/>
<organism evidence="2 3">
    <name type="scientific">Corchorus olitorius</name>
    <dbReference type="NCBI Taxonomy" id="93759"/>
    <lineage>
        <taxon>Eukaryota</taxon>
        <taxon>Viridiplantae</taxon>
        <taxon>Streptophyta</taxon>
        <taxon>Embryophyta</taxon>
        <taxon>Tracheophyta</taxon>
        <taxon>Spermatophyta</taxon>
        <taxon>Magnoliopsida</taxon>
        <taxon>eudicotyledons</taxon>
        <taxon>Gunneridae</taxon>
        <taxon>Pentapetalae</taxon>
        <taxon>rosids</taxon>
        <taxon>malvids</taxon>
        <taxon>Malvales</taxon>
        <taxon>Malvaceae</taxon>
        <taxon>Grewioideae</taxon>
        <taxon>Apeibeae</taxon>
        <taxon>Corchorus</taxon>
    </lineage>
</organism>
<evidence type="ECO:0000256" key="1">
    <source>
        <dbReference type="SAM" id="MobiDB-lite"/>
    </source>
</evidence>
<accession>A0A1R3KLS9</accession>
<feature type="compositionally biased region" description="Basic and acidic residues" evidence="1">
    <location>
        <begin position="30"/>
        <end position="46"/>
    </location>
</feature>
<protein>
    <submittedName>
        <fullName evidence="2">DNA mismatch repair enzyme</fullName>
    </submittedName>
</protein>
<feature type="region of interest" description="Disordered" evidence="1">
    <location>
        <begin position="1"/>
        <end position="59"/>
    </location>
</feature>
<evidence type="ECO:0000313" key="2">
    <source>
        <dbReference type="EMBL" id="OMP08042.1"/>
    </source>
</evidence>
<evidence type="ECO:0000313" key="3">
    <source>
        <dbReference type="Proteomes" id="UP000187203"/>
    </source>
</evidence>
<sequence length="59" mass="6055">MDPSGGCEGGASRASGGRKEGGKAWGARDGAGKAKEGRFDGGKVTRYEGPIDSESWLRP</sequence>
<keyword evidence="3" id="KW-1185">Reference proteome</keyword>
<proteinExistence type="predicted"/>
<reference evidence="3" key="1">
    <citation type="submission" date="2013-09" db="EMBL/GenBank/DDBJ databases">
        <title>Corchorus olitorius genome sequencing.</title>
        <authorList>
            <person name="Alam M."/>
            <person name="Haque M.S."/>
            <person name="Islam M.S."/>
            <person name="Emdad E.M."/>
            <person name="Islam M.M."/>
            <person name="Ahmed B."/>
            <person name="Halim A."/>
            <person name="Hossen Q.M.M."/>
            <person name="Hossain M.Z."/>
            <person name="Ahmed R."/>
            <person name="Khan M.M."/>
            <person name="Islam R."/>
            <person name="Rashid M.M."/>
            <person name="Khan S.A."/>
            <person name="Rahman M.S."/>
            <person name="Alam M."/>
            <person name="Yahiya A.S."/>
            <person name="Khan M.S."/>
            <person name="Azam M.S."/>
            <person name="Haque T."/>
            <person name="Lashkar M.Z.H."/>
            <person name="Akhand A.I."/>
            <person name="Morshed G."/>
            <person name="Roy S."/>
            <person name="Uddin K.S."/>
            <person name="Rabeya T."/>
            <person name="Hossain A.S."/>
            <person name="Chowdhury A."/>
            <person name="Snigdha A.R."/>
            <person name="Mortoza M.S."/>
            <person name="Matin S.A."/>
            <person name="Hoque S.M.E."/>
            <person name="Islam M.K."/>
            <person name="Roy D.K."/>
            <person name="Haider R."/>
            <person name="Moosa M.M."/>
            <person name="Elias S.M."/>
            <person name="Hasan A.M."/>
            <person name="Jahan S."/>
            <person name="Shafiuddin M."/>
            <person name="Mahmood N."/>
            <person name="Shommy N.S."/>
        </authorList>
    </citation>
    <scope>NUCLEOTIDE SEQUENCE [LARGE SCALE GENOMIC DNA]</scope>
    <source>
        <strain evidence="3">cv. O-4</strain>
    </source>
</reference>
<dbReference type="EMBL" id="AWUE01012927">
    <property type="protein sequence ID" value="OMP08042.1"/>
    <property type="molecule type" value="Genomic_DNA"/>
</dbReference>
<name>A0A1R3KLS9_9ROSI</name>